<dbReference type="EMBL" id="FNVT01000006">
    <property type="protein sequence ID" value="SEG89348.1"/>
    <property type="molecule type" value="Genomic_DNA"/>
</dbReference>
<gene>
    <name evidence="1" type="ORF">SAMN05444920_106435</name>
</gene>
<dbReference type="AlphaFoldDB" id="A0A1H6DVQ9"/>
<organism evidence="1 2">
    <name type="scientific">Nonomuraea solani</name>
    <dbReference type="NCBI Taxonomy" id="1144553"/>
    <lineage>
        <taxon>Bacteria</taxon>
        <taxon>Bacillati</taxon>
        <taxon>Actinomycetota</taxon>
        <taxon>Actinomycetes</taxon>
        <taxon>Streptosporangiales</taxon>
        <taxon>Streptosporangiaceae</taxon>
        <taxon>Nonomuraea</taxon>
    </lineage>
</organism>
<proteinExistence type="predicted"/>
<evidence type="ECO:0000313" key="1">
    <source>
        <dbReference type="EMBL" id="SEG89348.1"/>
    </source>
</evidence>
<accession>A0A1H6DVQ9</accession>
<keyword evidence="2" id="KW-1185">Reference proteome</keyword>
<evidence type="ECO:0000313" key="2">
    <source>
        <dbReference type="Proteomes" id="UP000236732"/>
    </source>
</evidence>
<sequence>MNSDAEGIPRQMCAAQLYSGQVFVVITRLRLRRIVTPGTLLAGHRRLVSQHWTHPNAAGRPPIPDDLRELVIRPARENPRWGHRRIHRRITVTGLINEYHRAA</sequence>
<name>A0A1H6DVQ9_9ACTN</name>
<reference evidence="1 2" key="1">
    <citation type="submission" date="2016-10" db="EMBL/GenBank/DDBJ databases">
        <authorList>
            <person name="de Groot N.N."/>
        </authorList>
    </citation>
    <scope>NUCLEOTIDE SEQUENCE [LARGE SCALE GENOMIC DNA]</scope>
    <source>
        <strain evidence="1 2">CGMCC 4.7037</strain>
    </source>
</reference>
<dbReference type="Proteomes" id="UP000236732">
    <property type="component" value="Unassembled WGS sequence"/>
</dbReference>
<evidence type="ECO:0008006" key="3">
    <source>
        <dbReference type="Google" id="ProtNLM"/>
    </source>
</evidence>
<protein>
    <recommendedName>
        <fullName evidence="3">Transposase</fullName>
    </recommendedName>
</protein>